<dbReference type="OrthoDB" id="1606438at2759"/>
<evidence type="ECO:0000313" key="8">
    <source>
        <dbReference type="Proteomes" id="UP000053927"/>
    </source>
</evidence>
<evidence type="ECO:0000256" key="2">
    <source>
        <dbReference type="ARBA" id="ARBA00022679"/>
    </source>
</evidence>
<keyword evidence="1 7" id="KW-0489">Methyltransferase</keyword>
<dbReference type="PROSITE" id="PS51683">
    <property type="entry name" value="SAM_OMT_II"/>
    <property type="match status" value="1"/>
</dbReference>
<dbReference type="GeneID" id="18800129"/>
<name>R7RW87_STEHR</name>
<dbReference type="InterPro" id="IPR012967">
    <property type="entry name" value="COMT_dimerisation"/>
</dbReference>
<keyword evidence="8" id="KW-1185">Reference proteome</keyword>
<dbReference type="AlphaFoldDB" id="R7RW87"/>
<gene>
    <name evidence="7" type="ORF">STEHIDRAFT_150922</name>
</gene>
<sequence length="458" mass="50905">MLSIQDKVQQLRSLVRLLSDASEEVIQSWLIDDALSNSFEDDTKSGSIPSHRLFEARRTLLGAAGMIIDIVQDPQARLMELAAQFYEARALHIAVQAGIPDILAEDNEEDGGEKGVSLEALALAGRTGINAQKLGSVLRCLCTAHVFSEVSPDTFANTPTSKCLVNNEPLQAWISHTMGVLSYETSRKLPEVVLDPTRTHSQAPLETAFQLAFDTPLSIWPPLYADYPWAELGDATIVDVGGGVGGMSLDLARMYPRLRFLIQDQPDVVTEARLVWQKEYSEALNAGRVQLMVHDFFTEQPFPGAEVYILRYILHDQNDKNCLKILRALRPALLIQPETSRILICDQILHTTFGSTTFPALNAPAPLPANYGDASRFAHMWDLSIMGTFTGKERTVDELSVLAKKAGLRVEKVWVCRGLVWITELRLGEEVDEELEEDLEEAQRDVESDTEVEEGSEE</sequence>
<dbReference type="SUPFAM" id="SSF53335">
    <property type="entry name" value="S-adenosyl-L-methionine-dependent methyltransferases"/>
    <property type="match status" value="1"/>
</dbReference>
<reference evidence="8" key="1">
    <citation type="journal article" date="2012" name="Science">
        <title>The Paleozoic origin of enzymatic lignin decomposition reconstructed from 31 fungal genomes.</title>
        <authorList>
            <person name="Floudas D."/>
            <person name="Binder M."/>
            <person name="Riley R."/>
            <person name="Barry K."/>
            <person name="Blanchette R.A."/>
            <person name="Henrissat B."/>
            <person name="Martinez A.T."/>
            <person name="Otillar R."/>
            <person name="Spatafora J.W."/>
            <person name="Yadav J.S."/>
            <person name="Aerts A."/>
            <person name="Benoit I."/>
            <person name="Boyd A."/>
            <person name="Carlson A."/>
            <person name="Copeland A."/>
            <person name="Coutinho P.M."/>
            <person name="de Vries R.P."/>
            <person name="Ferreira P."/>
            <person name="Findley K."/>
            <person name="Foster B."/>
            <person name="Gaskell J."/>
            <person name="Glotzer D."/>
            <person name="Gorecki P."/>
            <person name="Heitman J."/>
            <person name="Hesse C."/>
            <person name="Hori C."/>
            <person name="Igarashi K."/>
            <person name="Jurgens J.A."/>
            <person name="Kallen N."/>
            <person name="Kersten P."/>
            <person name="Kohler A."/>
            <person name="Kuees U."/>
            <person name="Kumar T.K.A."/>
            <person name="Kuo A."/>
            <person name="LaButti K."/>
            <person name="Larrondo L.F."/>
            <person name="Lindquist E."/>
            <person name="Ling A."/>
            <person name="Lombard V."/>
            <person name="Lucas S."/>
            <person name="Lundell T."/>
            <person name="Martin R."/>
            <person name="McLaughlin D.J."/>
            <person name="Morgenstern I."/>
            <person name="Morin E."/>
            <person name="Murat C."/>
            <person name="Nagy L.G."/>
            <person name="Nolan M."/>
            <person name="Ohm R.A."/>
            <person name="Patyshakuliyeva A."/>
            <person name="Rokas A."/>
            <person name="Ruiz-Duenas F.J."/>
            <person name="Sabat G."/>
            <person name="Salamov A."/>
            <person name="Samejima M."/>
            <person name="Schmutz J."/>
            <person name="Slot J.C."/>
            <person name="St John F."/>
            <person name="Stenlid J."/>
            <person name="Sun H."/>
            <person name="Sun S."/>
            <person name="Syed K."/>
            <person name="Tsang A."/>
            <person name="Wiebenga A."/>
            <person name="Young D."/>
            <person name="Pisabarro A."/>
            <person name="Eastwood D.C."/>
            <person name="Martin F."/>
            <person name="Cullen D."/>
            <person name="Grigoriev I.V."/>
            <person name="Hibbett D.S."/>
        </authorList>
    </citation>
    <scope>NUCLEOTIDE SEQUENCE [LARGE SCALE GENOMIC DNA]</scope>
    <source>
        <strain evidence="8">FP-91666</strain>
    </source>
</reference>
<dbReference type="PANTHER" id="PTHR43712">
    <property type="entry name" value="PUTATIVE (AFU_ORTHOLOGUE AFUA_4G14580)-RELATED"/>
    <property type="match status" value="1"/>
</dbReference>
<evidence type="ECO:0000256" key="4">
    <source>
        <dbReference type="SAM" id="MobiDB-lite"/>
    </source>
</evidence>
<dbReference type="Pfam" id="PF08100">
    <property type="entry name" value="Dimerisation"/>
    <property type="match status" value="1"/>
</dbReference>
<accession>R7RW87</accession>
<dbReference type="Pfam" id="PF00891">
    <property type="entry name" value="Methyltransf_2"/>
    <property type="match status" value="1"/>
</dbReference>
<organism evidence="7 8">
    <name type="scientific">Stereum hirsutum (strain FP-91666)</name>
    <name type="common">White-rot fungus</name>
    <dbReference type="NCBI Taxonomy" id="721885"/>
    <lineage>
        <taxon>Eukaryota</taxon>
        <taxon>Fungi</taxon>
        <taxon>Dikarya</taxon>
        <taxon>Basidiomycota</taxon>
        <taxon>Agaricomycotina</taxon>
        <taxon>Agaricomycetes</taxon>
        <taxon>Russulales</taxon>
        <taxon>Stereaceae</taxon>
        <taxon>Stereum</taxon>
    </lineage>
</organism>
<feature type="domain" description="O-methyltransferase C-terminal" evidence="5">
    <location>
        <begin position="236"/>
        <end position="408"/>
    </location>
</feature>
<feature type="compositionally biased region" description="Acidic residues" evidence="4">
    <location>
        <begin position="448"/>
        <end position="458"/>
    </location>
</feature>
<dbReference type="GO" id="GO:0046983">
    <property type="term" value="F:protein dimerization activity"/>
    <property type="evidence" value="ECO:0007669"/>
    <property type="project" value="InterPro"/>
</dbReference>
<proteinExistence type="predicted"/>
<dbReference type="InterPro" id="IPR036390">
    <property type="entry name" value="WH_DNA-bd_sf"/>
</dbReference>
<dbReference type="eggNOG" id="KOG3178">
    <property type="taxonomic scope" value="Eukaryota"/>
</dbReference>
<evidence type="ECO:0000259" key="6">
    <source>
        <dbReference type="Pfam" id="PF08100"/>
    </source>
</evidence>
<dbReference type="InterPro" id="IPR036388">
    <property type="entry name" value="WH-like_DNA-bd_sf"/>
</dbReference>
<keyword evidence="2 7" id="KW-0808">Transferase</keyword>
<feature type="domain" description="O-methyltransferase dimerisation" evidence="6">
    <location>
        <begin position="79"/>
        <end position="166"/>
    </location>
</feature>
<keyword evidence="3" id="KW-0949">S-adenosyl-L-methionine</keyword>
<dbReference type="Gene3D" id="3.40.50.150">
    <property type="entry name" value="Vaccinia Virus protein VP39"/>
    <property type="match status" value="1"/>
</dbReference>
<dbReference type="InterPro" id="IPR029063">
    <property type="entry name" value="SAM-dependent_MTases_sf"/>
</dbReference>
<dbReference type="RefSeq" id="XP_007311336.1">
    <property type="nucleotide sequence ID" value="XM_007311274.1"/>
</dbReference>
<dbReference type="KEGG" id="shs:STEHIDRAFT_150922"/>
<dbReference type="EMBL" id="JH687403">
    <property type="protein sequence ID" value="EIM79539.1"/>
    <property type="molecule type" value="Genomic_DNA"/>
</dbReference>
<dbReference type="PANTHER" id="PTHR43712:SF2">
    <property type="entry name" value="O-METHYLTRANSFERASE CICE"/>
    <property type="match status" value="1"/>
</dbReference>
<evidence type="ECO:0000259" key="5">
    <source>
        <dbReference type="Pfam" id="PF00891"/>
    </source>
</evidence>
<evidence type="ECO:0000256" key="1">
    <source>
        <dbReference type="ARBA" id="ARBA00022603"/>
    </source>
</evidence>
<dbReference type="OMA" id="ENDHFAN"/>
<evidence type="ECO:0000256" key="3">
    <source>
        <dbReference type="ARBA" id="ARBA00022691"/>
    </source>
</evidence>
<dbReference type="Proteomes" id="UP000053927">
    <property type="component" value="Unassembled WGS sequence"/>
</dbReference>
<dbReference type="GO" id="GO:0032259">
    <property type="term" value="P:methylation"/>
    <property type="evidence" value="ECO:0007669"/>
    <property type="project" value="UniProtKB-KW"/>
</dbReference>
<dbReference type="Gene3D" id="1.10.10.10">
    <property type="entry name" value="Winged helix-like DNA-binding domain superfamily/Winged helix DNA-binding domain"/>
    <property type="match status" value="1"/>
</dbReference>
<dbReference type="GO" id="GO:0008171">
    <property type="term" value="F:O-methyltransferase activity"/>
    <property type="evidence" value="ECO:0007669"/>
    <property type="project" value="InterPro"/>
</dbReference>
<dbReference type="InterPro" id="IPR001077">
    <property type="entry name" value="COMT_C"/>
</dbReference>
<dbReference type="SUPFAM" id="SSF46785">
    <property type="entry name" value="Winged helix' DNA-binding domain"/>
    <property type="match status" value="1"/>
</dbReference>
<protein>
    <submittedName>
        <fullName evidence="7">S-adenosyl-L-methionine-dependent methyltransferase</fullName>
    </submittedName>
</protein>
<feature type="region of interest" description="Disordered" evidence="4">
    <location>
        <begin position="432"/>
        <end position="458"/>
    </location>
</feature>
<dbReference type="InterPro" id="IPR016461">
    <property type="entry name" value="COMT-like"/>
</dbReference>
<evidence type="ECO:0000313" key="7">
    <source>
        <dbReference type="EMBL" id="EIM79539.1"/>
    </source>
</evidence>